<organism evidence="2 3">
    <name type="scientific">Prosthecobacter fusiformis</name>
    <dbReference type="NCBI Taxonomy" id="48464"/>
    <lineage>
        <taxon>Bacteria</taxon>
        <taxon>Pseudomonadati</taxon>
        <taxon>Verrucomicrobiota</taxon>
        <taxon>Verrucomicrobiia</taxon>
        <taxon>Verrucomicrobiales</taxon>
        <taxon>Verrucomicrobiaceae</taxon>
        <taxon>Prosthecobacter</taxon>
    </lineage>
</organism>
<dbReference type="PANTHER" id="PTHR47406:SF2">
    <property type="entry name" value="ALPHA GLUCURONIDASE N-TERMINAL DOMAIN-CONTAINING PROTEIN"/>
    <property type="match status" value="1"/>
</dbReference>
<accession>A0A4R7RMG5</accession>
<dbReference type="PANTHER" id="PTHR47406">
    <property type="entry name" value="COAGULATION FACTOR 5/8 TYPE, C-TERMINAL"/>
    <property type="match status" value="1"/>
</dbReference>
<comment type="caution">
    <text evidence="2">The sequence shown here is derived from an EMBL/GenBank/DDBJ whole genome shotgun (WGS) entry which is preliminary data.</text>
</comment>
<sequence>MKHALLFLPLGVLFSVGLLIPGGAVAADLTLVSKSVAPAPIIVFADAPPRTRAAAVTLAEAIQKISGVLPPVMDGVPQPMPERAIWVGYQPALKALFPKTDFEFQHPEEILIAANEKHVVIAGRDRWDPARMDVVTREGKITGMQQEYGTVNAVYTFLQDQLGVRWFWPGDLGEDVVARESIDVAPMEYRYHPQIRSREGVFNFSSLGNRGYGRAHDWTMQQRLQLCSLSMEGGHGFGDWWDRFHKTHPEIFALQPDGTRSGFPAPRTAKLCMSNPKVWDLWMQEVAADLAQNPSLTVFNASPNDSWSSGHCVCDNCSAWDHPEGEPRLFHYKKYSVERPATSDRDVTFANKLGELLKEKYPGKDYRVLMLSYGHSRPAPVKARPADNVIMSIVANFFGRTGLVDRGSTRGDTYRQQFEAWAGIVPAMMWRPNTGSPGGWQQGLPDLSTQQTIRDIKDVAAANCVGIFIDGVWEHWATQGPQLYVMAQLVWNPQTDADAILKDYYQRAFGPAAAPVQEYFEGLEKARMAFTAQNGEADVFGLKDLYTEALLSESQARLTRAAAAVPAESVYARRVAFVQAGLTYTRLQADNIRLMEGYWKKKNPEIATQVRANWKEIDSVIAAHPYALNAGPIRPGAPRTLGLHPDHGRAKVKKVSKKAKADDLDLN</sequence>
<keyword evidence="3" id="KW-1185">Reference proteome</keyword>
<dbReference type="Proteomes" id="UP000295662">
    <property type="component" value="Unassembled WGS sequence"/>
</dbReference>
<feature type="region of interest" description="Disordered" evidence="1">
    <location>
        <begin position="637"/>
        <end position="667"/>
    </location>
</feature>
<dbReference type="InterPro" id="IPR032287">
    <property type="entry name" value="DUF4838"/>
</dbReference>
<protein>
    <submittedName>
        <fullName evidence="2">Uncharacterized protein DUF4838</fullName>
    </submittedName>
</protein>
<evidence type="ECO:0000313" key="3">
    <source>
        <dbReference type="Proteomes" id="UP000295662"/>
    </source>
</evidence>
<dbReference type="EMBL" id="SOCA01000012">
    <property type="protein sequence ID" value="TDU64154.1"/>
    <property type="molecule type" value="Genomic_DNA"/>
</dbReference>
<dbReference type="AlphaFoldDB" id="A0A4R7RMG5"/>
<evidence type="ECO:0000256" key="1">
    <source>
        <dbReference type="SAM" id="MobiDB-lite"/>
    </source>
</evidence>
<evidence type="ECO:0000313" key="2">
    <source>
        <dbReference type="EMBL" id="TDU64154.1"/>
    </source>
</evidence>
<name>A0A4R7RMG5_9BACT</name>
<reference evidence="2 3" key="1">
    <citation type="submission" date="2019-03" db="EMBL/GenBank/DDBJ databases">
        <title>Genomic Encyclopedia of Archaeal and Bacterial Type Strains, Phase II (KMG-II): from individual species to whole genera.</title>
        <authorList>
            <person name="Goeker M."/>
        </authorList>
    </citation>
    <scope>NUCLEOTIDE SEQUENCE [LARGE SCALE GENOMIC DNA]</scope>
    <source>
        <strain evidence="2 3">ATCC 25309</strain>
    </source>
</reference>
<gene>
    <name evidence="2" type="ORF">EI77_04338</name>
</gene>
<dbReference type="RefSeq" id="WP_133797314.1">
    <property type="nucleotide sequence ID" value="NZ_SOCA01000012.1"/>
</dbReference>
<proteinExistence type="predicted"/>
<dbReference type="OrthoDB" id="8038899at2"/>
<dbReference type="Pfam" id="PF16126">
    <property type="entry name" value="DUF4838"/>
    <property type="match status" value="1"/>
</dbReference>